<dbReference type="AlphaFoldDB" id="A0A378I0L3"/>
<sequence>MLYIHMEMVTLFNFNTKCPPVLGIDISSTSIKIVEISGRAGHRIVEGYGYQMLPPSAVEGHTIKDIDIVSQTIKNVIERSRLKSKVAVLSVPDSLVISKVVQINEGLNDSEIEELVIMEADKFIPFPIEEINIDFEIIGHSARNTAMLNVLIVASRSENVTTRIEAATRAGLQVKIMDVESFAVERVCHILLEHLLPQSVNKIIAVIDIGALFANLYVLRNNEIIFTREEEFGGSHLTNAIEHHYNISHEEALRIEAQQPLPADYHEEIIIPFIETLTLHVKRALQFFYSTSNYTTVDQIILTGGVTKLPNLVQAIEQEIKIPTLAANPFSYLNLGRKINAEYIANDAPFLMISCGLALRNIGKSL</sequence>
<name>A0A378I0L3_9GAMM</name>
<dbReference type="GO" id="GO:0051301">
    <property type="term" value="P:cell division"/>
    <property type="evidence" value="ECO:0007669"/>
    <property type="project" value="InterPro"/>
</dbReference>
<dbReference type="PANTHER" id="PTHR32432">
    <property type="entry name" value="CELL DIVISION PROTEIN FTSA-RELATED"/>
    <property type="match status" value="1"/>
</dbReference>
<dbReference type="PANTHER" id="PTHR32432:SF3">
    <property type="entry name" value="ETHANOLAMINE UTILIZATION PROTEIN EUTJ"/>
    <property type="match status" value="1"/>
</dbReference>
<keyword evidence="4" id="KW-1185">Reference proteome</keyword>
<gene>
    <name evidence="3" type="primary">pilM</name>
    <name evidence="3" type="ORF">NCTC13315_00777</name>
</gene>
<evidence type="ECO:0000256" key="1">
    <source>
        <dbReference type="ARBA" id="ARBA00007381"/>
    </source>
</evidence>
<evidence type="ECO:0000259" key="2">
    <source>
        <dbReference type="SMART" id="SM00842"/>
    </source>
</evidence>
<dbReference type="Pfam" id="PF11104">
    <property type="entry name" value="PilM_2"/>
    <property type="match status" value="1"/>
</dbReference>
<dbReference type="Proteomes" id="UP000254968">
    <property type="component" value="Unassembled WGS sequence"/>
</dbReference>
<evidence type="ECO:0000313" key="4">
    <source>
        <dbReference type="Proteomes" id="UP000254968"/>
    </source>
</evidence>
<proteinExistence type="inferred from homology"/>
<dbReference type="CDD" id="cd24049">
    <property type="entry name" value="ASKHA_NBD_PilM"/>
    <property type="match status" value="1"/>
</dbReference>
<dbReference type="SUPFAM" id="SSF53067">
    <property type="entry name" value="Actin-like ATPase domain"/>
    <property type="match status" value="2"/>
</dbReference>
<protein>
    <submittedName>
        <fullName evidence="3">Type IV pilus assembly protein PilM</fullName>
    </submittedName>
</protein>
<dbReference type="Gene3D" id="3.30.1490.300">
    <property type="match status" value="1"/>
</dbReference>
<dbReference type="EMBL" id="UGNV01000001">
    <property type="protein sequence ID" value="STX28250.1"/>
    <property type="molecule type" value="Genomic_DNA"/>
</dbReference>
<organism evidence="3 4">
    <name type="scientific">Legionella beliardensis</name>
    <dbReference type="NCBI Taxonomy" id="91822"/>
    <lineage>
        <taxon>Bacteria</taxon>
        <taxon>Pseudomonadati</taxon>
        <taxon>Pseudomonadota</taxon>
        <taxon>Gammaproteobacteria</taxon>
        <taxon>Legionellales</taxon>
        <taxon>Legionellaceae</taxon>
        <taxon>Legionella</taxon>
    </lineage>
</organism>
<dbReference type="PRINTS" id="PR00301">
    <property type="entry name" value="HEATSHOCK70"/>
</dbReference>
<dbReference type="InterPro" id="IPR005883">
    <property type="entry name" value="PilM"/>
</dbReference>
<accession>A0A378I0L3</accession>
<dbReference type="PROSITE" id="PS01036">
    <property type="entry name" value="HSP70_3"/>
    <property type="match status" value="1"/>
</dbReference>
<dbReference type="InterPro" id="IPR003494">
    <property type="entry name" value="SHS2_FtsA"/>
</dbReference>
<reference evidence="3 4" key="1">
    <citation type="submission" date="2018-06" db="EMBL/GenBank/DDBJ databases">
        <authorList>
            <consortium name="Pathogen Informatics"/>
            <person name="Doyle S."/>
        </authorList>
    </citation>
    <scope>NUCLEOTIDE SEQUENCE [LARGE SCALE GENOMIC DNA]</scope>
    <source>
        <strain evidence="3 4">NCTC13315</strain>
    </source>
</reference>
<dbReference type="SMART" id="SM00842">
    <property type="entry name" value="FtsA"/>
    <property type="match status" value="1"/>
</dbReference>
<comment type="similarity">
    <text evidence="1">Belongs to the heat shock protein 70 family.</text>
</comment>
<feature type="domain" description="SHS2" evidence="2">
    <location>
        <begin position="21"/>
        <end position="188"/>
    </location>
</feature>
<dbReference type="Gene3D" id="3.30.420.40">
    <property type="match status" value="2"/>
</dbReference>
<evidence type="ECO:0000313" key="3">
    <source>
        <dbReference type="EMBL" id="STX28250.1"/>
    </source>
</evidence>
<dbReference type="InterPro" id="IPR018181">
    <property type="entry name" value="Heat_shock_70_CS"/>
</dbReference>
<dbReference type="InterPro" id="IPR050696">
    <property type="entry name" value="FtsA/MreB"/>
</dbReference>
<dbReference type="PIRSF" id="PIRSF019169">
    <property type="entry name" value="PilM"/>
    <property type="match status" value="1"/>
</dbReference>
<dbReference type="NCBIfam" id="TIGR01175">
    <property type="entry name" value="pilM"/>
    <property type="match status" value="1"/>
</dbReference>
<dbReference type="InterPro" id="IPR043129">
    <property type="entry name" value="ATPase_NBD"/>
</dbReference>